<dbReference type="RefSeq" id="WP_199470391.1">
    <property type="nucleotide sequence ID" value="NZ_JAEMNX010000041.1"/>
</dbReference>
<proteinExistence type="predicted"/>
<accession>A0A934JSL9</accession>
<reference evidence="1" key="1">
    <citation type="submission" date="2020-12" db="EMBL/GenBank/DDBJ databases">
        <title>Marinomonas arctica sp. nov., a psychrotolerant bacterium isolated from the Arctic.</title>
        <authorList>
            <person name="Zhang Y."/>
        </authorList>
    </citation>
    <scope>NUCLEOTIDE SEQUENCE</scope>
    <source>
        <strain evidence="1">C1424</strain>
    </source>
</reference>
<dbReference type="AlphaFoldDB" id="A0A934JSL9"/>
<dbReference type="Pfam" id="PF05954">
    <property type="entry name" value="Phage_GPD"/>
    <property type="match status" value="1"/>
</dbReference>
<sequence length="1066" mass="114584">MANVEKTKGLPLDYMAIELGRQHVTSLSLSIVAGPAGQLLNSDYIRVISVEGQEQVSQPYRFTISLRANENNTLAPSQQPPASHFAALPDEPYPQEDLLTLVQGNSQMLLGQWARVTLGYEYHSDEDNESGPSVEENFSTGQELPPRHFSGIISSISQSAPGEYSAELQSPLFPLTLRNRYFVFKGLNIANLIKALIQPELSRYANTFAVDCTRLQGVVATRVQDWMQAGETDFAMLQRVMKKAAAHFYFIHAADKLTVVFSNQTTGPDEVSIPSTETGSLALRYSYTDAQSLGLQQSDLFCNLSYKMQMVPKTVGAALVRQEAVWETNNVAEYDSFPALSDVDGVNYLFYKNYSYGVDKAEAEEAKLQIEQEVATQQGTLTGESTSNLLSPGYTFTLTQVAINPKDTSLVGNEQSLTPITANNLMPAQFDGQTFVVTKITHKVTEHTPYSGTIEATSVSTNTKQSDATFITPFDIQDTHQGSVLATVLESAVPKNPYFFEKNNFSTELSHVEFDDQQQSQIGCLVRFATDEGTDVKHWVALSDTSQTAPAVNSMVMIGRGGDESEIPQIQQVVSSHGQKTIQPALWRNNSWTFNTNWGSSCSTSYGDSMNIHFGSEATPDLKTAMNIVQTAYSNSSVLAANFGGTSYSKGCSFSYSTTEKGAKGLANASVSQGSHFSESHSEQDYSVGYTNTRQSFSKTNKSVNVSYQGAFTDTVDEENLNFISGKIPNQDIIDICEKLPDGSSYNQSHITGKSVNLSGTGASPPDFLDTPGLVSYSNSKTVGAVVNNSVTMGAVTNNSVTVGATSNATTNNGAMSNITNNNGIVNNVSVTTGLSSSNDTFLGGKIDTTIFGGLRKTINIHNFARVVEGTHTALYTIDEKNLLGRKEIITTTGDYNKTVSTSGVVNINYKGSPCTVTMDGLNLTVKPEMTVTTPKLTVTADTSAEVNAPELTVTAKTSAEVKAAKLTITADTSAEVNAPELTVTAKTSAEVKAAKLTITADTSAEVNAPELTVTAKTSAEVKAAELKMTADATMKLSAPDLKISSPALTVDSAKVTFTSSMVVVM</sequence>
<dbReference type="SUPFAM" id="SSF69279">
    <property type="entry name" value="Phage tail proteins"/>
    <property type="match status" value="1"/>
</dbReference>
<gene>
    <name evidence="1" type="ORF">I8J31_20220</name>
</gene>
<dbReference type="Gene3D" id="2.30.110.50">
    <property type="match status" value="1"/>
</dbReference>
<dbReference type="Proteomes" id="UP000628710">
    <property type="component" value="Unassembled WGS sequence"/>
</dbReference>
<dbReference type="Gene3D" id="4.10.220.110">
    <property type="match status" value="1"/>
</dbReference>
<dbReference type="Gene3D" id="3.55.50.10">
    <property type="entry name" value="Baseplate protein-like domains"/>
    <property type="match status" value="1"/>
</dbReference>
<name>A0A934JSL9_9GAMM</name>
<protein>
    <submittedName>
        <fullName evidence="1">Uncharacterized protein</fullName>
    </submittedName>
</protein>
<organism evidence="1 2">
    <name type="scientific">Marinomonas transparens</name>
    <dbReference type="NCBI Taxonomy" id="2795388"/>
    <lineage>
        <taxon>Bacteria</taxon>
        <taxon>Pseudomonadati</taxon>
        <taxon>Pseudomonadota</taxon>
        <taxon>Gammaproteobacteria</taxon>
        <taxon>Oceanospirillales</taxon>
        <taxon>Oceanospirillaceae</taxon>
        <taxon>Marinomonas</taxon>
    </lineage>
</organism>
<dbReference type="EMBL" id="JAEMNX010000041">
    <property type="protein sequence ID" value="MBJ7539998.1"/>
    <property type="molecule type" value="Genomic_DNA"/>
</dbReference>
<keyword evidence="2" id="KW-1185">Reference proteome</keyword>
<evidence type="ECO:0000313" key="2">
    <source>
        <dbReference type="Proteomes" id="UP000628710"/>
    </source>
</evidence>
<comment type="caution">
    <text evidence="1">The sequence shown here is derived from an EMBL/GenBank/DDBJ whole genome shotgun (WGS) entry which is preliminary data.</text>
</comment>
<evidence type="ECO:0000313" key="1">
    <source>
        <dbReference type="EMBL" id="MBJ7539998.1"/>
    </source>
</evidence>